<feature type="compositionally biased region" description="Polar residues" evidence="1">
    <location>
        <begin position="179"/>
        <end position="191"/>
    </location>
</feature>
<name>A0ABR3TQ19_9PEZI</name>
<feature type="region of interest" description="Disordered" evidence="1">
    <location>
        <begin position="1"/>
        <end position="52"/>
    </location>
</feature>
<dbReference type="PANTHER" id="PTHR38119:SF1">
    <property type="entry name" value="BTB DOMAIN-CONTAINING PROTEIN"/>
    <property type="match status" value="1"/>
</dbReference>
<organism evidence="2 3">
    <name type="scientific">Diplodia intermedia</name>
    <dbReference type="NCBI Taxonomy" id="856260"/>
    <lineage>
        <taxon>Eukaryota</taxon>
        <taxon>Fungi</taxon>
        <taxon>Dikarya</taxon>
        <taxon>Ascomycota</taxon>
        <taxon>Pezizomycotina</taxon>
        <taxon>Dothideomycetes</taxon>
        <taxon>Dothideomycetes incertae sedis</taxon>
        <taxon>Botryosphaeriales</taxon>
        <taxon>Botryosphaeriaceae</taxon>
        <taxon>Diplodia</taxon>
    </lineage>
</organism>
<feature type="region of interest" description="Disordered" evidence="1">
    <location>
        <begin position="155"/>
        <end position="191"/>
    </location>
</feature>
<gene>
    <name evidence="2" type="ORF">SLS58_005621</name>
</gene>
<dbReference type="PANTHER" id="PTHR38119">
    <property type="entry name" value="BTB DOMAIN-CONTAINING PROTEIN-RELATED"/>
    <property type="match status" value="1"/>
</dbReference>
<evidence type="ECO:0000256" key="1">
    <source>
        <dbReference type="SAM" id="MobiDB-lite"/>
    </source>
</evidence>
<feature type="compositionally biased region" description="Low complexity" evidence="1">
    <location>
        <begin position="157"/>
        <end position="171"/>
    </location>
</feature>
<sequence>MSTQDDPLVGSPSTGRDVAMESSSPSDPLIDGNPHARKRRRTTSFTDDSISNGSPKQLFPYFPDGDTIVTLKDSAKIHLWRLHSCVLSGASTHMREALASAENLTGTVENVEEIKFYLTLAESPQPPAIPLLVPCSLDHLPEDVLTRDHSSLYQEFTSPSLTPSRSSSVPTVKMEEQDGQSVSQRPGSHSSLDARIHSELCSAYDNLFRHTHNLPLRLSTAENIQHNAFVHLAGSFTRNVKQDSKLRIPTSVLNKLKKKNEQLLHMQEKTIGELFRLTIHVENKPVSMGDQLETWTVVQLFRDWLAVELDKIERRSTGNNKDWKYPASTSSNVSPAGIGSLLRRIQRGGEEYLAYDVVLKGLKETHEFLGSEWEDLAEDLRSLKKFASKVVGPLCRNNLMLDPELHRISYLICVDVGTRDLPWLVEATGV</sequence>
<keyword evidence="3" id="KW-1185">Reference proteome</keyword>
<dbReference type="EMBL" id="JAKEKT020000035">
    <property type="protein sequence ID" value="KAL1642033.1"/>
    <property type="molecule type" value="Genomic_DNA"/>
</dbReference>
<reference evidence="2 3" key="1">
    <citation type="journal article" date="2023" name="Plant Dis.">
        <title>First Report of Diplodia intermedia Causing Canker and Dieback Diseases on Apple Trees in Canada.</title>
        <authorList>
            <person name="Ellouze W."/>
            <person name="Ilyukhin E."/>
            <person name="Sulman M."/>
            <person name="Ali S."/>
        </authorList>
    </citation>
    <scope>NUCLEOTIDE SEQUENCE [LARGE SCALE GENOMIC DNA]</scope>
    <source>
        <strain evidence="2 3">M45-28</strain>
    </source>
</reference>
<dbReference type="Proteomes" id="UP001521184">
    <property type="component" value="Unassembled WGS sequence"/>
</dbReference>
<feature type="compositionally biased region" description="Polar residues" evidence="1">
    <location>
        <begin position="43"/>
        <end position="52"/>
    </location>
</feature>
<accession>A0ABR3TQ19</accession>
<evidence type="ECO:0000313" key="2">
    <source>
        <dbReference type="EMBL" id="KAL1642033.1"/>
    </source>
</evidence>
<comment type="caution">
    <text evidence="2">The sequence shown here is derived from an EMBL/GenBank/DDBJ whole genome shotgun (WGS) entry which is preliminary data.</text>
</comment>
<protein>
    <recommendedName>
        <fullName evidence="4">BTB domain-containing protein</fullName>
    </recommendedName>
</protein>
<evidence type="ECO:0000313" key="3">
    <source>
        <dbReference type="Proteomes" id="UP001521184"/>
    </source>
</evidence>
<proteinExistence type="predicted"/>
<evidence type="ECO:0008006" key="4">
    <source>
        <dbReference type="Google" id="ProtNLM"/>
    </source>
</evidence>